<evidence type="ECO:0000313" key="4">
    <source>
        <dbReference type="EMBL" id="TDO22421.1"/>
    </source>
</evidence>
<sequence length="302" mass="33504">MEFLKTISHKMIFTIVMIAGTSSVMAQQNQALFEQAALQLISKQFSFTEGPASDKNGNVFFTDQPNNKIWKYDTSGNLSVFMERAGRSNGTYFDRKGNLVTCADENQQLWSIDPKGKVTVLVSDLGGKHLNGPNDLWIDPKGGIYITDPYYQRDYWTRKASELDGQKVYYLPKGKKNLVLVTDSLKKPNGIVGTPDGKTLYIADIGASRIYKFSIQKDGKLSDMRIFINQGADGITLDEMGNLYLSGKGVTIFNPAGQQIGHIDVPEPWTANLCFGGKDKNELFITASTALYKIPMRVKGAK</sequence>
<proteinExistence type="predicted"/>
<keyword evidence="5" id="KW-1185">Reference proteome</keyword>
<dbReference type="Pfam" id="PF08450">
    <property type="entry name" value="SGL"/>
    <property type="match status" value="1"/>
</dbReference>
<feature type="chain" id="PRO_5020652085" evidence="2">
    <location>
        <begin position="27"/>
        <end position="302"/>
    </location>
</feature>
<evidence type="ECO:0000259" key="3">
    <source>
        <dbReference type="Pfam" id="PF08450"/>
    </source>
</evidence>
<keyword evidence="2" id="KW-0732">Signal</keyword>
<evidence type="ECO:0000256" key="1">
    <source>
        <dbReference type="ARBA" id="ARBA00022801"/>
    </source>
</evidence>
<protein>
    <submittedName>
        <fullName evidence="4">Gluconolactonase</fullName>
    </submittedName>
</protein>
<dbReference type="InterPro" id="IPR011042">
    <property type="entry name" value="6-blade_b-propeller_TolB-like"/>
</dbReference>
<evidence type="ECO:0000313" key="5">
    <source>
        <dbReference type="Proteomes" id="UP000295499"/>
    </source>
</evidence>
<dbReference type="EMBL" id="SNWM01000002">
    <property type="protein sequence ID" value="TDO22421.1"/>
    <property type="molecule type" value="Genomic_DNA"/>
</dbReference>
<comment type="caution">
    <text evidence="4">The sequence shown here is derived from an EMBL/GenBank/DDBJ whole genome shotgun (WGS) entry which is preliminary data.</text>
</comment>
<gene>
    <name evidence="4" type="ORF">CLV32_1394</name>
</gene>
<dbReference type="Gene3D" id="2.120.10.30">
    <property type="entry name" value="TolB, C-terminal domain"/>
    <property type="match status" value="1"/>
</dbReference>
<organism evidence="4 5">
    <name type="scientific">Pedobacter duraquae</name>
    <dbReference type="NCBI Taxonomy" id="425511"/>
    <lineage>
        <taxon>Bacteria</taxon>
        <taxon>Pseudomonadati</taxon>
        <taxon>Bacteroidota</taxon>
        <taxon>Sphingobacteriia</taxon>
        <taxon>Sphingobacteriales</taxon>
        <taxon>Sphingobacteriaceae</taxon>
        <taxon>Pedobacter</taxon>
    </lineage>
</organism>
<dbReference type="GO" id="GO:0016787">
    <property type="term" value="F:hydrolase activity"/>
    <property type="evidence" value="ECO:0007669"/>
    <property type="project" value="UniProtKB-KW"/>
</dbReference>
<dbReference type="InterPro" id="IPR051262">
    <property type="entry name" value="SMP-30/CGR1_Lactonase"/>
</dbReference>
<dbReference type="PANTHER" id="PTHR47572">
    <property type="entry name" value="LIPOPROTEIN-RELATED"/>
    <property type="match status" value="1"/>
</dbReference>
<dbReference type="SUPFAM" id="SSF63829">
    <property type="entry name" value="Calcium-dependent phosphotriesterase"/>
    <property type="match status" value="1"/>
</dbReference>
<feature type="signal peptide" evidence="2">
    <location>
        <begin position="1"/>
        <end position="26"/>
    </location>
</feature>
<dbReference type="InterPro" id="IPR013658">
    <property type="entry name" value="SGL"/>
</dbReference>
<keyword evidence="1" id="KW-0378">Hydrolase</keyword>
<feature type="domain" description="SMP-30/Gluconolactonase/LRE-like region" evidence="3">
    <location>
        <begin position="47"/>
        <end position="288"/>
    </location>
</feature>
<dbReference type="AlphaFoldDB" id="A0A4R6IK75"/>
<dbReference type="PANTHER" id="PTHR47572:SF4">
    <property type="entry name" value="LACTONASE DRP35"/>
    <property type="match status" value="1"/>
</dbReference>
<name>A0A4R6IK75_9SPHI</name>
<accession>A0A4R6IK75</accession>
<evidence type="ECO:0000256" key="2">
    <source>
        <dbReference type="SAM" id="SignalP"/>
    </source>
</evidence>
<dbReference type="Proteomes" id="UP000295499">
    <property type="component" value="Unassembled WGS sequence"/>
</dbReference>
<reference evidence="4 5" key="1">
    <citation type="submission" date="2019-03" db="EMBL/GenBank/DDBJ databases">
        <title>Genomic Encyclopedia of Archaeal and Bacterial Type Strains, Phase II (KMG-II): from individual species to whole genera.</title>
        <authorList>
            <person name="Goeker M."/>
        </authorList>
    </citation>
    <scope>NUCLEOTIDE SEQUENCE [LARGE SCALE GENOMIC DNA]</scope>
    <source>
        <strain evidence="4 5">DSM 19034</strain>
    </source>
</reference>
<dbReference type="OrthoDB" id="241638at2"/>
<dbReference type="RefSeq" id="WP_133553764.1">
    <property type="nucleotide sequence ID" value="NZ_SNWM01000002.1"/>
</dbReference>